<evidence type="ECO:0000313" key="3">
    <source>
        <dbReference type="EMBL" id="MPM81954.1"/>
    </source>
</evidence>
<keyword evidence="3" id="KW-0378">Hydrolase</keyword>
<dbReference type="PANTHER" id="PTHR47618:SF1">
    <property type="entry name" value="BIFUNCTIONAL OLIGORIBONUCLEASE AND PAP PHOSPHATASE NRNA"/>
    <property type="match status" value="1"/>
</dbReference>
<evidence type="ECO:0000259" key="1">
    <source>
        <dbReference type="Pfam" id="PF01368"/>
    </source>
</evidence>
<dbReference type="GO" id="GO:0003676">
    <property type="term" value="F:nucleic acid binding"/>
    <property type="evidence" value="ECO:0007669"/>
    <property type="project" value="InterPro"/>
</dbReference>
<dbReference type="InterPro" id="IPR001667">
    <property type="entry name" value="DDH_dom"/>
</dbReference>
<reference evidence="3" key="1">
    <citation type="submission" date="2019-08" db="EMBL/GenBank/DDBJ databases">
        <authorList>
            <person name="Kucharzyk K."/>
            <person name="Murdoch R.W."/>
            <person name="Higgins S."/>
            <person name="Loffler F."/>
        </authorList>
    </citation>
    <scope>NUCLEOTIDE SEQUENCE</scope>
</reference>
<feature type="domain" description="DHHA1" evidence="2">
    <location>
        <begin position="230"/>
        <end position="307"/>
    </location>
</feature>
<comment type="caution">
    <text evidence="3">The sequence shown here is derived from an EMBL/GenBank/DDBJ whole genome shotgun (WGS) entry which is preliminary data.</text>
</comment>
<protein>
    <submittedName>
        <fullName evidence="3">Bifunctional oligoribonuclease and PAP phosphatase NrnA</fullName>
        <ecNumber evidence="3">3.1.-.-</ecNumber>
    </submittedName>
</protein>
<dbReference type="EC" id="3.1.-.-" evidence="3"/>
<name>A0A645CYB0_9ZZZZ</name>
<dbReference type="InterPro" id="IPR003156">
    <property type="entry name" value="DHHA1_dom"/>
</dbReference>
<dbReference type="AlphaFoldDB" id="A0A645CYB0"/>
<dbReference type="SUPFAM" id="SSF64182">
    <property type="entry name" value="DHH phosphoesterases"/>
    <property type="match status" value="1"/>
</dbReference>
<proteinExistence type="predicted"/>
<dbReference type="Pfam" id="PF02272">
    <property type="entry name" value="DHHA1"/>
    <property type="match status" value="1"/>
</dbReference>
<dbReference type="InterPro" id="IPR051319">
    <property type="entry name" value="Oligoribo/pAp-PDE_c-di-AMP_PDE"/>
</dbReference>
<evidence type="ECO:0000259" key="2">
    <source>
        <dbReference type="Pfam" id="PF02272"/>
    </source>
</evidence>
<dbReference type="InterPro" id="IPR038763">
    <property type="entry name" value="DHH_sf"/>
</dbReference>
<dbReference type="PANTHER" id="PTHR47618">
    <property type="entry name" value="BIFUNCTIONAL OLIGORIBONUCLEASE AND PAP PHOSPHATASE NRNA"/>
    <property type="match status" value="1"/>
</dbReference>
<dbReference type="Pfam" id="PF01368">
    <property type="entry name" value="DHH"/>
    <property type="match status" value="1"/>
</dbReference>
<sequence length="316" mass="34103">MECSLRQVVDVLENASSILITAHIHPDGDSLGSMLALNQYLTSCGKSVQMILDDDVPKLYEFLPGCGKIARVTGLTINPDLLVVLDASDIERIGGVSGIAKVPILNIDHHISNTKFADYWYIDSQAAATGEIILDLLNMENAMITGDMAACLYTAIATDCGFFRYANTSSHTHRCAAQLIECGVKPNIISEYMETKPFASLMNTLEVLKTLELYCDGKIASVSIEHSETDNTDSTEGLINYPRNIEGVEIAIMFKFAEQNAARVSFRSKDVDVSELALSFGGGGHARASGCTVSGTVDEIKEKVIKAAAKLIRGIA</sequence>
<dbReference type="Gene3D" id="3.90.1640.10">
    <property type="entry name" value="inorganic pyrophosphatase (n-terminal core)"/>
    <property type="match status" value="1"/>
</dbReference>
<dbReference type="Gene3D" id="3.10.310.30">
    <property type="match status" value="1"/>
</dbReference>
<organism evidence="3">
    <name type="scientific">bioreactor metagenome</name>
    <dbReference type="NCBI Taxonomy" id="1076179"/>
    <lineage>
        <taxon>unclassified sequences</taxon>
        <taxon>metagenomes</taxon>
        <taxon>ecological metagenomes</taxon>
    </lineage>
</organism>
<gene>
    <name evidence="3" type="primary">nrnA_37</name>
    <name evidence="3" type="ORF">SDC9_129012</name>
</gene>
<dbReference type="EMBL" id="VSSQ01031167">
    <property type="protein sequence ID" value="MPM81954.1"/>
    <property type="molecule type" value="Genomic_DNA"/>
</dbReference>
<accession>A0A645CYB0</accession>
<dbReference type="GO" id="GO:0016787">
    <property type="term" value="F:hydrolase activity"/>
    <property type="evidence" value="ECO:0007669"/>
    <property type="project" value="UniProtKB-KW"/>
</dbReference>
<feature type="domain" description="DDH" evidence="1">
    <location>
        <begin position="17"/>
        <end position="156"/>
    </location>
</feature>